<accession>A0A4C1UKH4</accession>
<reference evidence="1 2" key="1">
    <citation type="journal article" date="2019" name="Commun. Biol.">
        <title>The bagworm genome reveals a unique fibroin gene that provides high tensile strength.</title>
        <authorList>
            <person name="Kono N."/>
            <person name="Nakamura H."/>
            <person name="Ohtoshi R."/>
            <person name="Tomita M."/>
            <person name="Numata K."/>
            <person name="Arakawa K."/>
        </authorList>
    </citation>
    <scope>NUCLEOTIDE SEQUENCE [LARGE SCALE GENOMIC DNA]</scope>
</reference>
<evidence type="ECO:0000313" key="1">
    <source>
        <dbReference type="EMBL" id="GBP26951.1"/>
    </source>
</evidence>
<dbReference type="Proteomes" id="UP000299102">
    <property type="component" value="Unassembled WGS sequence"/>
</dbReference>
<keyword evidence="2" id="KW-1185">Reference proteome</keyword>
<comment type="caution">
    <text evidence="1">The sequence shown here is derived from an EMBL/GenBank/DDBJ whole genome shotgun (WGS) entry which is preliminary data.</text>
</comment>
<protein>
    <submittedName>
        <fullName evidence="1">Uncharacterized protein</fullName>
    </submittedName>
</protein>
<gene>
    <name evidence="1" type="ORF">EVAR_95737_1</name>
</gene>
<sequence length="86" mass="9476">MFFLLKSFTGRRRLLDPFPTIEACPVLTYLVQCGPDTNAACLPDVEANTPSCLAKRVVTVQPRTKHPIINSVRGKLSPKPLARSVL</sequence>
<evidence type="ECO:0000313" key="2">
    <source>
        <dbReference type="Proteomes" id="UP000299102"/>
    </source>
</evidence>
<name>A0A4C1UKH4_EUMVA</name>
<proteinExistence type="predicted"/>
<organism evidence="1 2">
    <name type="scientific">Eumeta variegata</name>
    <name type="common">Bagworm moth</name>
    <name type="synonym">Eumeta japonica</name>
    <dbReference type="NCBI Taxonomy" id="151549"/>
    <lineage>
        <taxon>Eukaryota</taxon>
        <taxon>Metazoa</taxon>
        <taxon>Ecdysozoa</taxon>
        <taxon>Arthropoda</taxon>
        <taxon>Hexapoda</taxon>
        <taxon>Insecta</taxon>
        <taxon>Pterygota</taxon>
        <taxon>Neoptera</taxon>
        <taxon>Endopterygota</taxon>
        <taxon>Lepidoptera</taxon>
        <taxon>Glossata</taxon>
        <taxon>Ditrysia</taxon>
        <taxon>Tineoidea</taxon>
        <taxon>Psychidae</taxon>
        <taxon>Oiketicinae</taxon>
        <taxon>Eumeta</taxon>
    </lineage>
</organism>
<dbReference type="AlphaFoldDB" id="A0A4C1UKH4"/>
<dbReference type="EMBL" id="BGZK01000187">
    <property type="protein sequence ID" value="GBP26951.1"/>
    <property type="molecule type" value="Genomic_DNA"/>
</dbReference>